<sequence>MPTITSKSGLLSKTELHYDETGQGRPVVLIHGWPLSGDSWAKQVPAFAAAGYRVITYDRRGFGQSEKPGKGYDYDHFADDLAALLDELDLTDVTLVGFSMGGGEIARYISRHGQERLRSVVFAAAVPPYLLKTDDNADGALGDADVDGMQQAASDDRAGFLDGFTTSFFSVDGEIKVSEQDRQDALAMASQAEDKALVDCIAAFARTDFREDLAKVTVPTLVIHGDGDGTVPLEASGRRTADAIAGSELHVVAGGPHGLTVSHAEEFNSTVLSFLAR</sequence>
<protein>
    <submittedName>
        <fullName evidence="2">Non-heme bromoperoxidase BPO-A2</fullName>
        <ecNumber evidence="2">1.11.1.-</ecNumber>
    </submittedName>
</protein>
<dbReference type="PANTHER" id="PTHR43433">
    <property type="entry name" value="HYDROLASE, ALPHA/BETA FOLD FAMILY PROTEIN"/>
    <property type="match status" value="1"/>
</dbReference>
<dbReference type="InterPro" id="IPR000073">
    <property type="entry name" value="AB_hydrolase_1"/>
</dbReference>
<dbReference type="EMBL" id="CP075371">
    <property type="protein sequence ID" value="QVT77983.1"/>
    <property type="molecule type" value="Genomic_DNA"/>
</dbReference>
<keyword evidence="2" id="KW-0575">Peroxidase</keyword>
<name>A0ABX8EC24_9ACTN</name>
<keyword evidence="3" id="KW-1185">Reference proteome</keyword>
<evidence type="ECO:0000313" key="3">
    <source>
        <dbReference type="Proteomes" id="UP000679307"/>
    </source>
</evidence>
<dbReference type="RefSeq" id="WP_246535782.1">
    <property type="nucleotide sequence ID" value="NZ_BAAAHS010000043.1"/>
</dbReference>
<dbReference type="Proteomes" id="UP000679307">
    <property type="component" value="Chromosome"/>
</dbReference>
<dbReference type="InterPro" id="IPR050471">
    <property type="entry name" value="AB_hydrolase"/>
</dbReference>
<feature type="domain" description="AB hydrolase-1" evidence="1">
    <location>
        <begin position="26"/>
        <end position="258"/>
    </location>
</feature>
<reference evidence="2 3" key="1">
    <citation type="submission" date="2021-05" db="EMBL/GenBank/DDBJ databases">
        <title>Complete genome of Nocardioides aquaticus KCTC 9944T isolated from meromictic and hypersaline Ekho Lake, Antarctica.</title>
        <authorList>
            <person name="Hwang K."/>
            <person name="Kim K.M."/>
            <person name="Choe H."/>
        </authorList>
    </citation>
    <scope>NUCLEOTIDE SEQUENCE [LARGE SCALE GENOMIC DNA]</scope>
    <source>
        <strain evidence="2 3">KCTC 9944</strain>
    </source>
</reference>
<dbReference type="EC" id="1.11.1.-" evidence="2"/>
<organism evidence="2 3">
    <name type="scientific">Nocardioides aquaticus</name>
    <dbReference type="NCBI Taxonomy" id="160826"/>
    <lineage>
        <taxon>Bacteria</taxon>
        <taxon>Bacillati</taxon>
        <taxon>Actinomycetota</taxon>
        <taxon>Actinomycetes</taxon>
        <taxon>Propionibacteriales</taxon>
        <taxon>Nocardioidaceae</taxon>
        <taxon>Nocardioides</taxon>
    </lineage>
</organism>
<evidence type="ECO:0000313" key="2">
    <source>
        <dbReference type="EMBL" id="QVT77983.1"/>
    </source>
</evidence>
<accession>A0ABX8EC24</accession>
<dbReference type="GO" id="GO:0004601">
    <property type="term" value="F:peroxidase activity"/>
    <property type="evidence" value="ECO:0007669"/>
    <property type="project" value="UniProtKB-KW"/>
</dbReference>
<dbReference type="Pfam" id="PF00561">
    <property type="entry name" value="Abhydrolase_1"/>
    <property type="match status" value="1"/>
</dbReference>
<evidence type="ECO:0000259" key="1">
    <source>
        <dbReference type="Pfam" id="PF00561"/>
    </source>
</evidence>
<proteinExistence type="predicted"/>
<dbReference type="PANTHER" id="PTHR43433:SF4">
    <property type="entry name" value="NON-HEME CHLOROPEROXIDASE-RELATED"/>
    <property type="match status" value="1"/>
</dbReference>
<gene>
    <name evidence="2" type="primary">bpoA2</name>
    <name evidence="2" type="ORF">ENKNEFLB_00353</name>
</gene>
<keyword evidence="2" id="KW-0560">Oxidoreductase</keyword>